<keyword evidence="3" id="KW-1185">Reference proteome</keyword>
<feature type="transmembrane region" description="Helical" evidence="1">
    <location>
        <begin position="20"/>
        <end position="44"/>
    </location>
</feature>
<evidence type="ECO:0000256" key="1">
    <source>
        <dbReference type="SAM" id="Phobius"/>
    </source>
</evidence>
<dbReference type="EMBL" id="CP080034">
    <property type="protein sequence ID" value="QYC09388.1"/>
    <property type="molecule type" value="Genomic_DNA"/>
</dbReference>
<gene>
    <name evidence="2" type="ORF">KWG56_12340</name>
</gene>
<keyword evidence="1" id="KW-1133">Transmembrane helix</keyword>
<sequence length="48" mass="5385">MAVIHPQDRYARPRREGKPLHPAFGLLVGFGFIFAIATLVHIVFNVVI</sequence>
<keyword evidence="1" id="KW-0472">Membrane</keyword>
<organism evidence="2 3">
    <name type="scientific">Brevundimonas nasdae</name>
    <dbReference type="NCBI Taxonomy" id="172043"/>
    <lineage>
        <taxon>Bacteria</taxon>
        <taxon>Pseudomonadati</taxon>
        <taxon>Pseudomonadota</taxon>
        <taxon>Alphaproteobacteria</taxon>
        <taxon>Caulobacterales</taxon>
        <taxon>Caulobacteraceae</taxon>
        <taxon>Brevundimonas</taxon>
    </lineage>
</organism>
<dbReference type="GeneID" id="94376064"/>
<keyword evidence="1" id="KW-0812">Transmembrane</keyword>
<name>A0ABX8TH12_9CAUL</name>
<dbReference type="Proteomes" id="UP000824334">
    <property type="component" value="Chromosome"/>
</dbReference>
<evidence type="ECO:0000313" key="3">
    <source>
        <dbReference type="Proteomes" id="UP000824334"/>
    </source>
</evidence>
<accession>A0ABX8TH12</accession>
<dbReference type="RefSeq" id="WP_219354982.1">
    <property type="nucleotide sequence ID" value="NZ_CBFGPT010000005.1"/>
</dbReference>
<evidence type="ECO:0000313" key="2">
    <source>
        <dbReference type="EMBL" id="QYC09388.1"/>
    </source>
</evidence>
<protein>
    <submittedName>
        <fullName evidence="2">Uncharacterized protein</fullName>
    </submittedName>
</protein>
<reference evidence="2 3" key="1">
    <citation type="submission" date="2021-07" db="EMBL/GenBank/DDBJ databases">
        <title>Isolation and characterization of bacteria from a gold mining with a capacity of golden bioaccumulation.</title>
        <authorList>
            <person name="Yang X.J."/>
        </authorList>
    </citation>
    <scope>NUCLEOTIDE SEQUENCE [LARGE SCALE GENOMIC DNA]</scope>
    <source>
        <strain evidence="2 3">Au29</strain>
    </source>
</reference>
<proteinExistence type="predicted"/>